<dbReference type="CDD" id="cd03801">
    <property type="entry name" value="GT4_PimA-like"/>
    <property type="match status" value="1"/>
</dbReference>
<name>A0ABU9L5X3_9FLAO</name>
<gene>
    <name evidence="3" type="ORF">AABB81_14765</name>
</gene>
<dbReference type="Pfam" id="PF00534">
    <property type="entry name" value="Glycos_transf_1"/>
    <property type="match status" value="1"/>
</dbReference>
<comment type="caution">
    <text evidence="3">The sequence shown here is derived from an EMBL/GenBank/DDBJ whole genome shotgun (WGS) entry which is preliminary data.</text>
</comment>
<dbReference type="InterPro" id="IPR001296">
    <property type="entry name" value="Glyco_trans_1"/>
</dbReference>
<dbReference type="Proteomes" id="UP001474120">
    <property type="component" value="Unassembled WGS sequence"/>
</dbReference>
<accession>A0ABU9L5X3</accession>
<dbReference type="SUPFAM" id="SSF53756">
    <property type="entry name" value="UDP-Glycosyltransferase/glycogen phosphorylase"/>
    <property type="match status" value="1"/>
</dbReference>
<evidence type="ECO:0000313" key="3">
    <source>
        <dbReference type="EMBL" id="MEL4457167.1"/>
    </source>
</evidence>
<keyword evidence="3" id="KW-0808">Transferase</keyword>
<dbReference type="GO" id="GO:0016757">
    <property type="term" value="F:glycosyltransferase activity"/>
    <property type="evidence" value="ECO:0007669"/>
    <property type="project" value="UniProtKB-KW"/>
</dbReference>
<dbReference type="InterPro" id="IPR028098">
    <property type="entry name" value="Glyco_trans_4-like_N"/>
</dbReference>
<protein>
    <submittedName>
        <fullName evidence="3">Glycosyltransferase family 4 protein</fullName>
        <ecNumber evidence="3">2.4.-.-</ecNumber>
    </submittedName>
</protein>
<dbReference type="Gene3D" id="3.40.50.2000">
    <property type="entry name" value="Glycogen Phosphorylase B"/>
    <property type="match status" value="2"/>
</dbReference>
<proteinExistence type="predicted"/>
<evidence type="ECO:0000259" key="2">
    <source>
        <dbReference type="Pfam" id="PF13439"/>
    </source>
</evidence>
<dbReference type="PANTHER" id="PTHR12526">
    <property type="entry name" value="GLYCOSYLTRANSFERASE"/>
    <property type="match status" value="1"/>
</dbReference>
<keyword evidence="4" id="KW-1185">Reference proteome</keyword>
<dbReference type="PANTHER" id="PTHR12526:SF630">
    <property type="entry name" value="GLYCOSYLTRANSFERASE"/>
    <property type="match status" value="1"/>
</dbReference>
<evidence type="ECO:0000313" key="4">
    <source>
        <dbReference type="Proteomes" id="UP001474120"/>
    </source>
</evidence>
<dbReference type="EC" id="2.4.-.-" evidence="3"/>
<organism evidence="3 4">
    <name type="scientific">Lutimonas vermicola</name>
    <dbReference type="NCBI Taxonomy" id="414288"/>
    <lineage>
        <taxon>Bacteria</taxon>
        <taxon>Pseudomonadati</taxon>
        <taxon>Bacteroidota</taxon>
        <taxon>Flavobacteriia</taxon>
        <taxon>Flavobacteriales</taxon>
        <taxon>Flavobacteriaceae</taxon>
        <taxon>Lutimonas</taxon>
    </lineage>
</organism>
<evidence type="ECO:0000259" key="1">
    <source>
        <dbReference type="Pfam" id="PF00534"/>
    </source>
</evidence>
<feature type="domain" description="Glycosyltransferase subfamily 4-like N-terminal" evidence="2">
    <location>
        <begin position="12"/>
        <end position="166"/>
    </location>
</feature>
<reference evidence="3 4" key="1">
    <citation type="submission" date="2024-04" db="EMBL/GenBank/DDBJ databases">
        <title>whole genome sequencing of Lutimonas vermicola strain IMCC1616.</title>
        <authorList>
            <person name="Bae S.S."/>
        </authorList>
    </citation>
    <scope>NUCLEOTIDE SEQUENCE [LARGE SCALE GENOMIC DNA]</scope>
    <source>
        <strain evidence="3 4">IMCC1616</strain>
    </source>
</reference>
<dbReference type="Pfam" id="PF13439">
    <property type="entry name" value="Glyco_transf_4"/>
    <property type="match status" value="1"/>
</dbReference>
<sequence length="360" mass="39996">MNIGIVLGQTFVGGMERQVGHLSKGFIDKGHNVFVYTISPNISFAGRSKVEISSKIIYPLWGIKYAYQFSEWILKIYCKKHKIDFLIAFQIGSIEICNRIKSELGYPFVIGNIRGIQYASNEKLKRRYQKGCNQTDALVCNSKAGLVLLQQHVIDSALIPAVMIPNIVSVPETSYKTKQDRFIVLFAASLKEVKDPLTFLKGVYLAIKQNPNIDAIIAGDGDMREELKAFVLEKGLQENILFLGSVKPEEVPYNKASLVVSTSLREASSNTILEALANGACVIGTDVGGTTELLKDKSFGSLIEIGDTDALAKCILFYSQLKSDKLESKANDARDFIISNFDREKIQNAYINLCKSFTHE</sequence>
<dbReference type="RefSeq" id="WP_342161327.1">
    <property type="nucleotide sequence ID" value="NZ_JBCDNA010000003.1"/>
</dbReference>
<dbReference type="EMBL" id="JBCDNA010000003">
    <property type="protein sequence ID" value="MEL4457167.1"/>
    <property type="molecule type" value="Genomic_DNA"/>
</dbReference>
<keyword evidence="3" id="KW-0328">Glycosyltransferase</keyword>
<feature type="domain" description="Glycosyl transferase family 1" evidence="1">
    <location>
        <begin position="176"/>
        <end position="320"/>
    </location>
</feature>